<evidence type="ECO:0000256" key="1">
    <source>
        <dbReference type="SAM" id="MobiDB-lite"/>
    </source>
</evidence>
<sequence>MEPHPVSPELIPSDTEDTGASVRVPTDVSRSDPVPHVLHETYYIHDDMAVFLRVRQCAIEAIESNPLLPPIEKIQLAEKHDIPHWRRPAFEALCQRETPISIDEARMIGLENAMSLAQAREIVRERSLSTSSASEAEVWVSKPVPTGWGVAVPTEGAKKKSAPPVGPYNAQLVADVVREVFFPHRLPPPSSPLLGQV</sequence>
<protein>
    <submittedName>
        <fullName evidence="2">Uncharacterized protein</fullName>
    </submittedName>
</protein>
<feature type="region of interest" description="Disordered" evidence="1">
    <location>
        <begin position="1"/>
        <end position="30"/>
    </location>
</feature>
<dbReference type="AlphaFoldDB" id="A0A9P7G2Y8"/>
<gene>
    <name evidence="2" type="ORF">DXG03_003811</name>
</gene>
<reference evidence="2" key="1">
    <citation type="submission" date="2020-07" db="EMBL/GenBank/DDBJ databases">
        <authorList>
            <person name="Nieuwenhuis M."/>
            <person name="Van De Peppel L.J.J."/>
        </authorList>
    </citation>
    <scope>NUCLEOTIDE SEQUENCE</scope>
    <source>
        <strain evidence="2">AP01</strain>
        <tissue evidence="2">Mycelium</tissue>
    </source>
</reference>
<dbReference type="OrthoDB" id="3223751at2759"/>
<keyword evidence="3" id="KW-1185">Reference proteome</keyword>
<accession>A0A9P7G2Y8</accession>
<proteinExistence type="predicted"/>
<comment type="caution">
    <text evidence="2">The sequence shown here is derived from an EMBL/GenBank/DDBJ whole genome shotgun (WGS) entry which is preliminary data.</text>
</comment>
<dbReference type="Proteomes" id="UP000775547">
    <property type="component" value="Unassembled WGS sequence"/>
</dbReference>
<name>A0A9P7G2Y8_9AGAR</name>
<evidence type="ECO:0000313" key="2">
    <source>
        <dbReference type="EMBL" id="KAG5642006.1"/>
    </source>
</evidence>
<dbReference type="EMBL" id="JABCKV010000225">
    <property type="protein sequence ID" value="KAG5642006.1"/>
    <property type="molecule type" value="Genomic_DNA"/>
</dbReference>
<organism evidence="2 3">
    <name type="scientific">Asterophora parasitica</name>
    <dbReference type="NCBI Taxonomy" id="117018"/>
    <lineage>
        <taxon>Eukaryota</taxon>
        <taxon>Fungi</taxon>
        <taxon>Dikarya</taxon>
        <taxon>Basidiomycota</taxon>
        <taxon>Agaricomycotina</taxon>
        <taxon>Agaricomycetes</taxon>
        <taxon>Agaricomycetidae</taxon>
        <taxon>Agaricales</taxon>
        <taxon>Tricholomatineae</taxon>
        <taxon>Lyophyllaceae</taxon>
        <taxon>Asterophora</taxon>
    </lineage>
</organism>
<reference evidence="2" key="2">
    <citation type="submission" date="2021-10" db="EMBL/GenBank/DDBJ databases">
        <title>Phylogenomics reveals ancestral predisposition of the termite-cultivated fungus Termitomyces towards a domesticated lifestyle.</title>
        <authorList>
            <person name="Auxier B."/>
            <person name="Grum-Grzhimaylo A."/>
            <person name="Cardenas M.E."/>
            <person name="Lodge J.D."/>
            <person name="Laessoe T."/>
            <person name="Pedersen O."/>
            <person name="Smith M.E."/>
            <person name="Kuyper T.W."/>
            <person name="Franco-Molano E.A."/>
            <person name="Baroni T.J."/>
            <person name="Aanen D.K."/>
        </authorList>
    </citation>
    <scope>NUCLEOTIDE SEQUENCE</scope>
    <source>
        <strain evidence="2">AP01</strain>
        <tissue evidence="2">Mycelium</tissue>
    </source>
</reference>
<evidence type="ECO:0000313" key="3">
    <source>
        <dbReference type="Proteomes" id="UP000775547"/>
    </source>
</evidence>